<dbReference type="Proteomes" id="UP000218899">
    <property type="component" value="Chromosome"/>
</dbReference>
<evidence type="ECO:0000256" key="4">
    <source>
        <dbReference type="SAM" id="SignalP"/>
    </source>
</evidence>
<evidence type="ECO:0000256" key="1">
    <source>
        <dbReference type="ARBA" id="ARBA00009091"/>
    </source>
</evidence>
<dbReference type="InterPro" id="IPR005632">
    <property type="entry name" value="Chaperone_Skp"/>
</dbReference>
<evidence type="ECO:0000313" key="5">
    <source>
        <dbReference type="EMBL" id="BAU47174.1"/>
    </source>
</evidence>
<dbReference type="SMART" id="SM00935">
    <property type="entry name" value="OmpH"/>
    <property type="match status" value="1"/>
</dbReference>
<comment type="similarity">
    <text evidence="1">Belongs to the Skp family.</text>
</comment>
<keyword evidence="6" id="KW-1185">Reference proteome</keyword>
<feature type="chain" id="PRO_5008571277" evidence="4">
    <location>
        <begin position="25"/>
        <end position="175"/>
    </location>
</feature>
<proteinExistence type="inferred from homology"/>
<dbReference type="RefSeq" id="WP_169923943.1">
    <property type="nucleotide sequence ID" value="NZ_AP014936.1"/>
</dbReference>
<accession>A0A1B4V779</accession>
<dbReference type="SUPFAM" id="SSF111384">
    <property type="entry name" value="OmpH-like"/>
    <property type="match status" value="1"/>
</dbReference>
<dbReference type="AlphaFoldDB" id="A0A1B4V779"/>
<dbReference type="GO" id="GO:0050821">
    <property type="term" value="P:protein stabilization"/>
    <property type="evidence" value="ECO:0007669"/>
    <property type="project" value="TreeGrafter"/>
</dbReference>
<organism evidence="5 6">
    <name type="scientific">Sulfurifustis variabilis</name>
    <dbReference type="NCBI Taxonomy" id="1675686"/>
    <lineage>
        <taxon>Bacteria</taxon>
        <taxon>Pseudomonadati</taxon>
        <taxon>Pseudomonadota</taxon>
        <taxon>Gammaproteobacteria</taxon>
        <taxon>Acidiferrobacterales</taxon>
        <taxon>Acidiferrobacteraceae</taxon>
        <taxon>Sulfurifustis</taxon>
    </lineage>
</organism>
<dbReference type="KEGG" id="sva:SVA_0595"/>
<dbReference type="PANTHER" id="PTHR35089:SF1">
    <property type="entry name" value="CHAPERONE PROTEIN SKP"/>
    <property type="match status" value="1"/>
</dbReference>
<feature type="signal peptide" evidence="4">
    <location>
        <begin position="1"/>
        <end position="24"/>
    </location>
</feature>
<evidence type="ECO:0000313" key="6">
    <source>
        <dbReference type="Proteomes" id="UP000218899"/>
    </source>
</evidence>
<evidence type="ECO:0000256" key="2">
    <source>
        <dbReference type="ARBA" id="ARBA00022729"/>
    </source>
</evidence>
<evidence type="ECO:0000256" key="3">
    <source>
        <dbReference type="SAM" id="Coils"/>
    </source>
</evidence>
<dbReference type="Pfam" id="PF03938">
    <property type="entry name" value="OmpH"/>
    <property type="match status" value="1"/>
</dbReference>
<dbReference type="InterPro" id="IPR024930">
    <property type="entry name" value="Skp_dom_sf"/>
</dbReference>
<dbReference type="GO" id="GO:0005829">
    <property type="term" value="C:cytosol"/>
    <property type="evidence" value="ECO:0007669"/>
    <property type="project" value="TreeGrafter"/>
</dbReference>
<protein>
    <submittedName>
        <fullName evidence="5">Molecular chaperone Skp</fullName>
    </submittedName>
</protein>
<dbReference type="GO" id="GO:0051082">
    <property type="term" value="F:unfolded protein binding"/>
    <property type="evidence" value="ECO:0007669"/>
    <property type="project" value="InterPro"/>
</dbReference>
<gene>
    <name evidence="5" type="ORF">SVA_0595</name>
</gene>
<dbReference type="EMBL" id="AP014936">
    <property type="protein sequence ID" value="BAU47174.1"/>
    <property type="molecule type" value="Genomic_DNA"/>
</dbReference>
<dbReference type="Gene3D" id="3.30.910.20">
    <property type="entry name" value="Skp domain"/>
    <property type="match status" value="1"/>
</dbReference>
<keyword evidence="2 4" id="KW-0732">Signal</keyword>
<keyword evidence="3" id="KW-0175">Coiled coil</keyword>
<name>A0A1B4V779_9GAMM</name>
<sequence>MKHWMLAVVFAVTLLPAWPGPALGADVRIGYVDMRRVLTESKAGKQVKAEIEKTVKKRQEKLAGEEQKLKEMQQSYEKDKLILSEAQRQEKQKEFEQRLNAYRQATAEAQREIQQQEQAYTKKALPEVRDIIRDLAKEEKLTLVFEKHEMPVLYAAEGPDLTDKIIKRLDAKPGT</sequence>
<reference evidence="5 6" key="1">
    <citation type="submission" date="2015-08" db="EMBL/GenBank/DDBJ databases">
        <title>Complete genome sequence of Sulfurifustis variabilis.</title>
        <authorList>
            <person name="Miura A."/>
            <person name="Kojima H."/>
            <person name="Fukui M."/>
        </authorList>
    </citation>
    <scope>NUCLEOTIDE SEQUENCE [LARGE SCALE GENOMIC DNA]</scope>
    <source>
        <strain evidence="6">skN76</strain>
    </source>
</reference>
<dbReference type="PANTHER" id="PTHR35089">
    <property type="entry name" value="CHAPERONE PROTEIN SKP"/>
    <property type="match status" value="1"/>
</dbReference>
<feature type="coiled-coil region" evidence="3">
    <location>
        <begin position="48"/>
        <end position="119"/>
    </location>
</feature>